<evidence type="ECO:0000256" key="5">
    <source>
        <dbReference type="ARBA" id="ARBA00023204"/>
    </source>
</evidence>
<name>A0A845QHW1_9FIRM</name>
<keyword evidence="1 6" id="KW-0963">Cytoplasm</keyword>
<protein>
    <recommendedName>
        <fullName evidence="6">Holliday junction branch migration complex subunit RuvA</fullName>
    </recommendedName>
</protein>
<dbReference type="CDD" id="cd14332">
    <property type="entry name" value="UBA_RuvA_C"/>
    <property type="match status" value="1"/>
</dbReference>
<evidence type="ECO:0000313" key="9">
    <source>
        <dbReference type="Proteomes" id="UP000446866"/>
    </source>
</evidence>
<comment type="caution">
    <text evidence="6">Lacks conserved residue(s) required for the propagation of feature annotation.</text>
</comment>
<keyword evidence="9" id="KW-1185">Reference proteome</keyword>
<dbReference type="Gene3D" id="1.10.150.20">
    <property type="entry name" value="5' to 3' exonuclease, C-terminal subdomain"/>
    <property type="match status" value="1"/>
</dbReference>
<comment type="subunit">
    <text evidence="6">Homotetramer. Forms an RuvA(8)-RuvB(12)-Holliday junction (HJ) complex. HJ DNA is sandwiched between 2 RuvA tetramers; dsDNA enters through RuvA and exits via RuvB. An RuvB hexamer assembles on each DNA strand where it exits the tetramer. Each RuvB hexamer is contacted by two RuvA subunits (via domain III) on 2 adjacent RuvB subunits; this complex drives branch migration. In the full resolvosome a probable DNA-RuvA(4)-RuvB(12)-RuvC(2) complex forms which resolves the HJ.</text>
</comment>
<dbReference type="Proteomes" id="UP000446866">
    <property type="component" value="Unassembled WGS sequence"/>
</dbReference>
<dbReference type="GO" id="GO:0009378">
    <property type="term" value="F:four-way junction helicase activity"/>
    <property type="evidence" value="ECO:0007669"/>
    <property type="project" value="InterPro"/>
</dbReference>
<evidence type="ECO:0000313" key="8">
    <source>
        <dbReference type="EMBL" id="NBH61034.1"/>
    </source>
</evidence>
<dbReference type="EMBL" id="QXWK01000009">
    <property type="protein sequence ID" value="NBH61034.1"/>
    <property type="molecule type" value="Genomic_DNA"/>
</dbReference>
<dbReference type="HAMAP" id="MF_00031">
    <property type="entry name" value="DNA_HJ_migration_RuvA"/>
    <property type="match status" value="1"/>
</dbReference>
<evidence type="ECO:0000256" key="2">
    <source>
        <dbReference type="ARBA" id="ARBA00022763"/>
    </source>
</evidence>
<comment type="domain">
    <text evidence="6">Has three domains with a flexible linker between the domains II and III and assumes an 'L' shape. Domain III is highly mobile and contacts RuvB.</text>
</comment>
<dbReference type="InterPro" id="IPR036267">
    <property type="entry name" value="RuvA_C_sf"/>
</dbReference>
<keyword evidence="3 6" id="KW-0238">DNA-binding</keyword>
<dbReference type="SUPFAM" id="SSF46929">
    <property type="entry name" value="DNA helicase RuvA subunit, C-terminal domain"/>
    <property type="match status" value="1"/>
</dbReference>
<dbReference type="Gene3D" id="1.10.8.10">
    <property type="entry name" value="DNA helicase RuvA subunit, C-terminal domain"/>
    <property type="match status" value="1"/>
</dbReference>
<dbReference type="GO" id="GO:0006281">
    <property type="term" value="P:DNA repair"/>
    <property type="evidence" value="ECO:0007669"/>
    <property type="project" value="UniProtKB-UniRule"/>
</dbReference>
<dbReference type="RefSeq" id="WP_160201320.1">
    <property type="nucleotide sequence ID" value="NZ_QXWK01000009.1"/>
</dbReference>
<reference evidence="8 9" key="1">
    <citation type="submission" date="2018-08" db="EMBL/GenBank/DDBJ databases">
        <title>Murine metabolic-syndrome-specific gut microbial biobank.</title>
        <authorList>
            <person name="Liu C."/>
        </authorList>
    </citation>
    <scope>NUCLEOTIDE SEQUENCE [LARGE SCALE GENOMIC DNA]</scope>
    <source>
        <strain evidence="8 9">28</strain>
    </source>
</reference>
<comment type="function">
    <text evidence="6">The RuvA-RuvB-RuvC complex processes Holliday junction (HJ) DNA during genetic recombination and DNA repair, while the RuvA-RuvB complex plays an important role in the rescue of blocked DNA replication forks via replication fork reversal (RFR). RuvA specifically binds to HJ cruciform DNA, conferring on it an open structure. The RuvB hexamer acts as an ATP-dependent pump, pulling dsDNA into and through the RuvAB complex. HJ branch migration allows RuvC to scan DNA until it finds its consensus sequence, where it cleaves and resolves the cruciform DNA.</text>
</comment>
<dbReference type="GO" id="GO:0005524">
    <property type="term" value="F:ATP binding"/>
    <property type="evidence" value="ECO:0007669"/>
    <property type="project" value="InterPro"/>
</dbReference>
<dbReference type="PROSITE" id="PS50030">
    <property type="entry name" value="UBA"/>
    <property type="match status" value="1"/>
</dbReference>
<feature type="region of interest" description="Domain III" evidence="6">
    <location>
        <begin position="152"/>
        <end position="198"/>
    </location>
</feature>
<comment type="similarity">
    <text evidence="6">Belongs to the RuvA family.</text>
</comment>
<gene>
    <name evidence="6 8" type="primary">ruvA</name>
    <name evidence="8" type="ORF">D0435_05125</name>
</gene>
<evidence type="ECO:0000256" key="4">
    <source>
        <dbReference type="ARBA" id="ARBA00023172"/>
    </source>
</evidence>
<comment type="subcellular location">
    <subcellularLocation>
        <location evidence="6">Cytoplasm</location>
    </subcellularLocation>
</comment>
<keyword evidence="4 6" id="KW-0233">DNA recombination</keyword>
<organism evidence="8 9">
    <name type="scientific">Anaerotruncus colihominis</name>
    <dbReference type="NCBI Taxonomy" id="169435"/>
    <lineage>
        <taxon>Bacteria</taxon>
        <taxon>Bacillati</taxon>
        <taxon>Bacillota</taxon>
        <taxon>Clostridia</taxon>
        <taxon>Eubacteriales</taxon>
        <taxon>Oscillospiraceae</taxon>
        <taxon>Anaerotruncus</taxon>
    </lineage>
</organism>
<dbReference type="GO" id="GO:0009379">
    <property type="term" value="C:Holliday junction helicase complex"/>
    <property type="evidence" value="ECO:0007669"/>
    <property type="project" value="InterPro"/>
</dbReference>
<accession>A0A845QHW1</accession>
<dbReference type="Pfam" id="PF07499">
    <property type="entry name" value="RuvA_C"/>
    <property type="match status" value="1"/>
</dbReference>
<dbReference type="GO" id="GO:0006310">
    <property type="term" value="P:DNA recombination"/>
    <property type="evidence" value="ECO:0007669"/>
    <property type="project" value="UniProtKB-UniRule"/>
</dbReference>
<dbReference type="InterPro" id="IPR015940">
    <property type="entry name" value="UBA"/>
</dbReference>
<proteinExistence type="inferred from homology"/>
<dbReference type="InterPro" id="IPR013849">
    <property type="entry name" value="DNA_helicase_Holl-junc_RuvA_I"/>
</dbReference>
<dbReference type="InterPro" id="IPR000085">
    <property type="entry name" value="RuvA"/>
</dbReference>
<evidence type="ECO:0000256" key="1">
    <source>
        <dbReference type="ARBA" id="ARBA00022490"/>
    </source>
</evidence>
<feature type="domain" description="UBA" evidence="7">
    <location>
        <begin position="151"/>
        <end position="198"/>
    </location>
</feature>
<dbReference type="InterPro" id="IPR011114">
    <property type="entry name" value="RuvA_C"/>
</dbReference>
<dbReference type="Pfam" id="PF14520">
    <property type="entry name" value="HHH_5"/>
    <property type="match status" value="1"/>
</dbReference>
<dbReference type="Gene3D" id="2.40.50.140">
    <property type="entry name" value="Nucleic acid-binding proteins"/>
    <property type="match status" value="1"/>
</dbReference>
<keyword evidence="5 6" id="KW-0234">DNA repair</keyword>
<dbReference type="InterPro" id="IPR012340">
    <property type="entry name" value="NA-bd_OB-fold"/>
</dbReference>
<evidence type="ECO:0000256" key="6">
    <source>
        <dbReference type="HAMAP-Rule" id="MF_00031"/>
    </source>
</evidence>
<dbReference type="InterPro" id="IPR010994">
    <property type="entry name" value="RuvA_2-like"/>
</dbReference>
<comment type="caution">
    <text evidence="8">The sequence shown here is derived from an EMBL/GenBank/DDBJ whole genome shotgun (WGS) entry which is preliminary data.</text>
</comment>
<dbReference type="SUPFAM" id="SSF50249">
    <property type="entry name" value="Nucleic acid-binding proteins"/>
    <property type="match status" value="1"/>
</dbReference>
<keyword evidence="2 6" id="KW-0227">DNA damage</keyword>
<dbReference type="Pfam" id="PF01330">
    <property type="entry name" value="RuvA_N"/>
    <property type="match status" value="1"/>
</dbReference>
<dbReference type="GO" id="GO:0005737">
    <property type="term" value="C:cytoplasm"/>
    <property type="evidence" value="ECO:0007669"/>
    <property type="project" value="UniProtKB-SubCell"/>
</dbReference>
<dbReference type="AlphaFoldDB" id="A0A845QHW1"/>
<dbReference type="NCBIfam" id="TIGR00084">
    <property type="entry name" value="ruvA"/>
    <property type="match status" value="1"/>
</dbReference>
<dbReference type="GO" id="GO:0000400">
    <property type="term" value="F:four-way junction DNA binding"/>
    <property type="evidence" value="ECO:0007669"/>
    <property type="project" value="UniProtKB-UniRule"/>
</dbReference>
<evidence type="ECO:0000259" key="7">
    <source>
        <dbReference type="PROSITE" id="PS50030"/>
    </source>
</evidence>
<feature type="region of interest" description="Domain II" evidence="6">
    <location>
        <begin position="66"/>
        <end position="143"/>
    </location>
</feature>
<dbReference type="GO" id="GO:0048476">
    <property type="term" value="C:Holliday junction resolvase complex"/>
    <property type="evidence" value="ECO:0007669"/>
    <property type="project" value="UniProtKB-UniRule"/>
</dbReference>
<evidence type="ECO:0000256" key="3">
    <source>
        <dbReference type="ARBA" id="ARBA00023125"/>
    </source>
</evidence>
<sequence>MIRFIKGIFHPGLNSSVIIESASGLGFEVSIPANSVLYKHTEGEQVKVFTSMIVKEDDVSLYGFSDKESLELFELLITVNGVGAKAGMALMSALPPSELRRAIASGDVKAISSANGVGKKTAERLILELKDKVGTFEDDAAMAAGDVYVPVTDERSEAIAALVALGYSKNEAMEAIGKVKENDLTCEDYIKHALKYLF</sequence>
<dbReference type="SUPFAM" id="SSF47781">
    <property type="entry name" value="RuvA domain 2-like"/>
    <property type="match status" value="1"/>
</dbReference>